<feature type="region of interest" description="Disordered" evidence="6">
    <location>
        <begin position="378"/>
        <end position="401"/>
    </location>
</feature>
<dbReference type="Gene3D" id="2.130.10.10">
    <property type="entry name" value="YVTN repeat-like/Quinoprotein amine dehydrogenase"/>
    <property type="match status" value="1"/>
</dbReference>
<proteinExistence type="predicted"/>
<dbReference type="CDD" id="cd14014">
    <property type="entry name" value="STKc_PknB_like"/>
    <property type="match status" value="1"/>
</dbReference>
<dbReference type="Pfam" id="PF00069">
    <property type="entry name" value="Pkinase"/>
    <property type="match status" value="1"/>
</dbReference>
<evidence type="ECO:0000256" key="6">
    <source>
        <dbReference type="SAM" id="MobiDB-lite"/>
    </source>
</evidence>
<sequence length="808" mass="84011">MLTPWQGPIRRVGPYRLIGRIGAGGMGEVFLGRREIAGGVVAGPLVAVKTVKALADEIDTDGGFRARFRREIDAARAVTGPHTAALLDGDADAPLPWLATEYIAGPALSDAVARCGRLPVPAIRALGAGLARALGAVHTARILHRDLKPGNVLLTADGPRLIDFGIAQAFDATALTATGLLIGTPGYMSPEHLTGSNALVPASDVFCLGAVLCFAATGRGPFDDEEPASVLYRIASGAADLSELPPLLHDVVTRCLRPDPAARPTAAELAAELSAAPAGPHWPAPYLSLLAAHHEAVERCEQAAGTVPLEQAATSPAAPAPALVVPPSPTAVSGRPVPPPPLAPPTTRRRWPWIAGAAALVTALAVTLAVLLPSDGTRAPAPAAEDKPKQEQTGPLAVPDADAAHSGEFTAAALDAKLRPDGWRPWAHSVKGTGKTGGCAAGAGLLVCGDGHGAARALDLANGKEKWRTEGFDESWTNDDIFPETPSGDPAIAPVTDGTLFFVPAQAGVSAVDAATGLVKWRYRRMGFTGMRALTYSDGRLFVAHIDNQASSDTELVEVQALRTRDGAQEWSGYLPDANGPLVVHDKKVYLPLTDGSVAALDTTGSVPEPRIRDDVDCSGLLAHDDTLLCWSTRHRGVTVLDPATLATHRTLAPTVTPAAAPVAGDRDILVVRDASGHLKGFNRLTGRLRWDRLAPAETGGLALADGRVFAVGRRELRTLDVTDGSTSGSVRLPTPAGLRLDLGPLAEPLCLGGVLYLTTQSGFTGSVAAPGAPGHRRGIAARVIGEVDVRCGGRRTRRRRGADVVRP</sequence>
<dbReference type="RefSeq" id="WP_189192571.1">
    <property type="nucleotide sequence ID" value="NZ_BMMM01000034.1"/>
</dbReference>
<evidence type="ECO:0000256" key="3">
    <source>
        <dbReference type="ARBA" id="ARBA00022777"/>
    </source>
</evidence>
<dbReference type="SUPFAM" id="SSF50998">
    <property type="entry name" value="Quinoprotein alcohol dehydrogenase-like"/>
    <property type="match status" value="2"/>
</dbReference>
<dbReference type="InterPro" id="IPR000719">
    <property type="entry name" value="Prot_kinase_dom"/>
</dbReference>
<dbReference type="Gene3D" id="3.30.200.20">
    <property type="entry name" value="Phosphorylase Kinase, domain 1"/>
    <property type="match status" value="1"/>
</dbReference>
<dbReference type="AlphaFoldDB" id="A0A917YFJ7"/>
<feature type="domain" description="Protein kinase" evidence="7">
    <location>
        <begin position="15"/>
        <end position="287"/>
    </location>
</feature>
<reference evidence="8 9" key="1">
    <citation type="journal article" date="2014" name="Int. J. Syst. Evol. Microbiol.">
        <title>Complete genome sequence of Corynebacterium casei LMG S-19264T (=DSM 44701T), isolated from a smear-ripened cheese.</title>
        <authorList>
            <consortium name="US DOE Joint Genome Institute (JGI-PGF)"/>
            <person name="Walter F."/>
            <person name="Albersmeier A."/>
            <person name="Kalinowski J."/>
            <person name="Ruckert C."/>
        </authorList>
    </citation>
    <scope>NUCLEOTIDE SEQUENCE [LARGE SCALE GENOMIC DNA]</scope>
    <source>
        <strain evidence="8 9">CGMCC 4.7111</strain>
    </source>
</reference>
<evidence type="ECO:0000313" key="8">
    <source>
        <dbReference type="EMBL" id="GGN95964.1"/>
    </source>
</evidence>
<evidence type="ECO:0000256" key="4">
    <source>
        <dbReference type="ARBA" id="ARBA00022840"/>
    </source>
</evidence>
<dbReference type="SMART" id="SM00564">
    <property type="entry name" value="PQQ"/>
    <property type="match status" value="4"/>
</dbReference>
<dbReference type="InterPro" id="IPR011047">
    <property type="entry name" value="Quinoprotein_ADH-like_sf"/>
</dbReference>
<feature type="binding site" evidence="5">
    <location>
        <position position="49"/>
    </location>
    <ligand>
        <name>ATP</name>
        <dbReference type="ChEBI" id="CHEBI:30616"/>
    </ligand>
</feature>
<comment type="caution">
    <text evidence="8">The sequence shown here is derived from an EMBL/GenBank/DDBJ whole genome shotgun (WGS) entry which is preliminary data.</text>
</comment>
<dbReference type="GO" id="GO:0004674">
    <property type="term" value="F:protein serine/threonine kinase activity"/>
    <property type="evidence" value="ECO:0007669"/>
    <property type="project" value="TreeGrafter"/>
</dbReference>
<dbReference type="InterPro" id="IPR011009">
    <property type="entry name" value="Kinase-like_dom_sf"/>
</dbReference>
<dbReference type="InterPro" id="IPR017441">
    <property type="entry name" value="Protein_kinase_ATP_BS"/>
</dbReference>
<name>A0A917YFJ7_9ACTN</name>
<dbReference type="PROSITE" id="PS50011">
    <property type="entry name" value="PROTEIN_KINASE_DOM"/>
    <property type="match status" value="1"/>
</dbReference>
<dbReference type="Pfam" id="PF13360">
    <property type="entry name" value="PQQ_2"/>
    <property type="match status" value="2"/>
</dbReference>
<dbReference type="InterPro" id="IPR015943">
    <property type="entry name" value="WD40/YVTN_repeat-like_dom_sf"/>
</dbReference>
<accession>A0A917YFJ7</accession>
<evidence type="ECO:0000259" key="7">
    <source>
        <dbReference type="PROSITE" id="PS50011"/>
    </source>
</evidence>
<evidence type="ECO:0000256" key="2">
    <source>
        <dbReference type="ARBA" id="ARBA00022741"/>
    </source>
</evidence>
<dbReference type="GO" id="GO:0005524">
    <property type="term" value="F:ATP binding"/>
    <property type="evidence" value="ECO:0007669"/>
    <property type="project" value="UniProtKB-UniRule"/>
</dbReference>
<keyword evidence="2 5" id="KW-0547">Nucleotide-binding</keyword>
<feature type="region of interest" description="Disordered" evidence="6">
    <location>
        <begin position="318"/>
        <end position="347"/>
    </location>
</feature>
<dbReference type="SUPFAM" id="SSF56112">
    <property type="entry name" value="Protein kinase-like (PK-like)"/>
    <property type="match status" value="1"/>
</dbReference>
<dbReference type="PROSITE" id="PS00107">
    <property type="entry name" value="PROTEIN_KINASE_ATP"/>
    <property type="match status" value="1"/>
</dbReference>
<dbReference type="SMART" id="SM00220">
    <property type="entry name" value="S_TKc"/>
    <property type="match status" value="1"/>
</dbReference>
<dbReference type="PANTHER" id="PTHR43289">
    <property type="entry name" value="MITOGEN-ACTIVATED PROTEIN KINASE KINASE KINASE 20-RELATED"/>
    <property type="match status" value="1"/>
</dbReference>
<dbReference type="InterPro" id="IPR008271">
    <property type="entry name" value="Ser/Thr_kinase_AS"/>
</dbReference>
<dbReference type="InterPro" id="IPR002372">
    <property type="entry name" value="PQQ_rpt_dom"/>
</dbReference>
<dbReference type="PROSITE" id="PS00108">
    <property type="entry name" value="PROTEIN_KINASE_ST"/>
    <property type="match status" value="1"/>
</dbReference>
<dbReference type="EMBL" id="BMMM01000034">
    <property type="protein sequence ID" value="GGN95964.1"/>
    <property type="molecule type" value="Genomic_DNA"/>
</dbReference>
<dbReference type="InterPro" id="IPR018391">
    <property type="entry name" value="PQQ_b-propeller_rpt"/>
</dbReference>
<dbReference type="PANTHER" id="PTHR43289:SF34">
    <property type="entry name" value="SERINE_THREONINE-PROTEIN KINASE YBDM-RELATED"/>
    <property type="match status" value="1"/>
</dbReference>
<dbReference type="Gene3D" id="1.10.510.10">
    <property type="entry name" value="Transferase(Phosphotransferase) domain 1"/>
    <property type="match status" value="1"/>
</dbReference>
<dbReference type="Proteomes" id="UP000600365">
    <property type="component" value="Unassembled WGS sequence"/>
</dbReference>
<protein>
    <recommendedName>
        <fullName evidence="7">Protein kinase domain-containing protein</fullName>
    </recommendedName>
</protein>
<gene>
    <name evidence="8" type="ORF">GCM10011579_096960</name>
</gene>
<keyword evidence="9" id="KW-1185">Reference proteome</keyword>
<evidence type="ECO:0000256" key="1">
    <source>
        <dbReference type="ARBA" id="ARBA00022679"/>
    </source>
</evidence>
<keyword evidence="4 5" id="KW-0067">ATP-binding</keyword>
<keyword evidence="1" id="KW-0808">Transferase</keyword>
<evidence type="ECO:0000313" key="9">
    <source>
        <dbReference type="Proteomes" id="UP000600365"/>
    </source>
</evidence>
<keyword evidence="3" id="KW-0418">Kinase</keyword>
<evidence type="ECO:0000256" key="5">
    <source>
        <dbReference type="PROSITE-ProRule" id="PRU10141"/>
    </source>
</evidence>
<dbReference type="Gene3D" id="2.40.128.630">
    <property type="match status" value="1"/>
</dbReference>
<organism evidence="8 9">
    <name type="scientific">Streptomyces albiflavescens</name>
    <dbReference type="NCBI Taxonomy" id="1623582"/>
    <lineage>
        <taxon>Bacteria</taxon>
        <taxon>Bacillati</taxon>
        <taxon>Actinomycetota</taxon>
        <taxon>Actinomycetes</taxon>
        <taxon>Kitasatosporales</taxon>
        <taxon>Streptomycetaceae</taxon>
        <taxon>Streptomyces</taxon>
    </lineage>
</organism>